<reference evidence="2 3" key="1">
    <citation type="submission" date="2018-06" db="EMBL/GenBank/DDBJ databases">
        <title>Spongiibacterium sp. HME9304 Genome sequencing and assembly.</title>
        <authorList>
            <person name="Kang H."/>
            <person name="Kim H."/>
            <person name="Joh K."/>
        </authorList>
    </citation>
    <scope>NUCLEOTIDE SEQUENCE [LARGE SCALE GENOMIC DNA]</scope>
    <source>
        <strain evidence="2 3">HME9304</strain>
    </source>
</reference>
<accession>A0A2Z4LN09</accession>
<evidence type="ECO:0000313" key="3">
    <source>
        <dbReference type="Proteomes" id="UP000248536"/>
    </source>
</evidence>
<sequence>MLHIKNNFFVLSTYILLTCSCISETKGQAPQEVKSTFIDMYPNENDPDWHLDKNGNYESHFKIDGISYRADFTPEGKWIETESSIDKKDVPKAIKEAIEDNYKDLKIVEIEKVQHHSKGTFYDVEFKKDGSKVDIEFNSKGEIIN</sequence>
<dbReference type="InterPro" id="IPR021533">
    <property type="entry name" value="PepSY-like"/>
</dbReference>
<dbReference type="Gene3D" id="3.10.450.360">
    <property type="match status" value="1"/>
</dbReference>
<organism evidence="2 3">
    <name type="scientific">Flagellimonas maritima</name>
    <dbReference type="NCBI Taxonomy" id="1383885"/>
    <lineage>
        <taxon>Bacteria</taxon>
        <taxon>Pseudomonadati</taxon>
        <taxon>Bacteroidota</taxon>
        <taxon>Flavobacteriia</taxon>
        <taxon>Flavobacteriales</taxon>
        <taxon>Flavobacteriaceae</taxon>
        <taxon>Flagellimonas</taxon>
    </lineage>
</organism>
<feature type="domain" description="Putative beta-lactamase-inhibitor-like PepSY-like" evidence="1">
    <location>
        <begin position="64"/>
        <end position="144"/>
    </location>
</feature>
<dbReference type="Proteomes" id="UP000248536">
    <property type="component" value="Chromosome"/>
</dbReference>
<dbReference type="Pfam" id="PF11396">
    <property type="entry name" value="PepSY_like"/>
    <property type="match status" value="1"/>
</dbReference>
<name>A0A2Z4LN09_9FLAO</name>
<dbReference type="KEGG" id="spon:HME9304_00170"/>
<dbReference type="RefSeq" id="WP_112376788.1">
    <property type="nucleotide sequence ID" value="NZ_CP030104.1"/>
</dbReference>
<dbReference type="PROSITE" id="PS51257">
    <property type="entry name" value="PROKAR_LIPOPROTEIN"/>
    <property type="match status" value="1"/>
</dbReference>
<dbReference type="SUPFAM" id="SSF160574">
    <property type="entry name" value="BT0923-like"/>
    <property type="match status" value="1"/>
</dbReference>
<evidence type="ECO:0000259" key="1">
    <source>
        <dbReference type="Pfam" id="PF11396"/>
    </source>
</evidence>
<dbReference type="EMBL" id="CP030104">
    <property type="protein sequence ID" value="AWX43183.1"/>
    <property type="molecule type" value="Genomic_DNA"/>
</dbReference>
<gene>
    <name evidence="2" type="ORF">HME9304_00170</name>
</gene>
<evidence type="ECO:0000313" key="2">
    <source>
        <dbReference type="EMBL" id="AWX43183.1"/>
    </source>
</evidence>
<protein>
    <recommendedName>
        <fullName evidence="1">Putative beta-lactamase-inhibitor-like PepSY-like domain-containing protein</fullName>
    </recommendedName>
</protein>
<dbReference type="AlphaFoldDB" id="A0A2Z4LN09"/>
<dbReference type="OrthoDB" id="1138938at2"/>
<proteinExistence type="predicted"/>
<keyword evidence="3" id="KW-1185">Reference proteome</keyword>